<proteinExistence type="predicted"/>
<dbReference type="PROSITE" id="PS50106">
    <property type="entry name" value="PDZ"/>
    <property type="match status" value="1"/>
</dbReference>
<accession>A0A2A2KJW0</accession>
<name>A0A2A2KJW0_9BILA</name>
<organism evidence="2 3">
    <name type="scientific">Diploscapter pachys</name>
    <dbReference type="NCBI Taxonomy" id="2018661"/>
    <lineage>
        <taxon>Eukaryota</taxon>
        <taxon>Metazoa</taxon>
        <taxon>Ecdysozoa</taxon>
        <taxon>Nematoda</taxon>
        <taxon>Chromadorea</taxon>
        <taxon>Rhabditida</taxon>
        <taxon>Rhabditina</taxon>
        <taxon>Rhabditomorpha</taxon>
        <taxon>Rhabditoidea</taxon>
        <taxon>Rhabditidae</taxon>
        <taxon>Diploscapter</taxon>
    </lineage>
</organism>
<dbReference type="Gene3D" id="3.10.20.90">
    <property type="entry name" value="Phosphatidylinositol 3-kinase Catalytic Subunit, Chain A, domain 1"/>
    <property type="match status" value="1"/>
</dbReference>
<dbReference type="InterPro" id="IPR051741">
    <property type="entry name" value="PAR6_homolog"/>
</dbReference>
<dbReference type="EMBL" id="LIAE01008382">
    <property type="protein sequence ID" value="PAV74241.1"/>
    <property type="molecule type" value="Genomic_DNA"/>
</dbReference>
<dbReference type="STRING" id="2018661.A0A2A2KJW0"/>
<dbReference type="InterPro" id="IPR001478">
    <property type="entry name" value="PDZ"/>
</dbReference>
<dbReference type="InterPro" id="IPR036034">
    <property type="entry name" value="PDZ_sf"/>
</dbReference>
<dbReference type="SMART" id="SM00228">
    <property type="entry name" value="PDZ"/>
    <property type="match status" value="1"/>
</dbReference>
<comment type="caution">
    <text evidence="2">The sequence shown here is derived from an EMBL/GenBank/DDBJ whole genome shotgun (WGS) entry which is preliminary data.</text>
</comment>
<dbReference type="Pfam" id="PF00595">
    <property type="entry name" value="PDZ"/>
    <property type="match status" value="1"/>
</dbReference>
<keyword evidence="3" id="KW-1185">Reference proteome</keyword>
<evidence type="ECO:0000313" key="3">
    <source>
        <dbReference type="Proteomes" id="UP000218231"/>
    </source>
</evidence>
<dbReference type="Gene3D" id="2.30.42.10">
    <property type="match status" value="1"/>
</dbReference>
<dbReference type="SUPFAM" id="SSF50156">
    <property type="entry name" value="PDZ domain-like"/>
    <property type="match status" value="1"/>
</dbReference>
<dbReference type="AlphaFoldDB" id="A0A2A2KJW0"/>
<protein>
    <recommendedName>
        <fullName evidence="1">PDZ domain-containing protein</fullName>
    </recommendedName>
</protein>
<evidence type="ECO:0000313" key="2">
    <source>
        <dbReference type="EMBL" id="PAV74241.1"/>
    </source>
</evidence>
<dbReference type="GO" id="GO:0007098">
    <property type="term" value="P:centrosome cycle"/>
    <property type="evidence" value="ECO:0007669"/>
    <property type="project" value="TreeGrafter"/>
</dbReference>
<dbReference type="OrthoDB" id="5868434at2759"/>
<gene>
    <name evidence="2" type="ORF">WR25_03916</name>
</gene>
<dbReference type="Proteomes" id="UP000218231">
    <property type="component" value="Unassembled WGS sequence"/>
</dbReference>
<sequence length="301" mass="33823">MDVEVLLPRQSACSLMSFRLRSSSVEDLNRRASSLPLKLGGKVPYPTQEQLKDLILELHNIDKKAVKDFVISYTDHNSDELPLSNDDTVLKALDNSNKLLRINLQKRAESLEEQYGYGIDIEKVRKDRSLPISGPHDFRKVSSIMDADLLPMELRRVQLCKYGTNQPLGLYIRNGPSVRLTLNGPVIKEGIFISRLVEGALAASTNLIHPNDEIVEVNGINVADKTLDQVTDILIANAKNLVLTLRINVQYPYGHPFFPASPMGSPYNNLPPQYHGSPCTLPRMPLTSYANPNWMMQSEFR</sequence>
<feature type="domain" description="PDZ" evidence="1">
    <location>
        <begin position="156"/>
        <end position="245"/>
    </location>
</feature>
<evidence type="ECO:0000259" key="1">
    <source>
        <dbReference type="PROSITE" id="PS50106"/>
    </source>
</evidence>
<dbReference type="PANTHER" id="PTHR14102">
    <property type="entry name" value="PAR-6-RELATED"/>
    <property type="match status" value="1"/>
</dbReference>
<dbReference type="SUPFAM" id="SSF54277">
    <property type="entry name" value="CAD &amp; PB1 domains"/>
    <property type="match status" value="1"/>
</dbReference>
<dbReference type="PANTHER" id="PTHR14102:SF11">
    <property type="entry name" value="LD29223P"/>
    <property type="match status" value="1"/>
</dbReference>
<reference evidence="2 3" key="1">
    <citation type="journal article" date="2017" name="Curr. Biol.">
        <title>Genome architecture and evolution of a unichromosomal asexual nematode.</title>
        <authorList>
            <person name="Fradin H."/>
            <person name="Zegar C."/>
            <person name="Gutwein M."/>
            <person name="Lucas J."/>
            <person name="Kovtun M."/>
            <person name="Corcoran D."/>
            <person name="Baugh L.R."/>
            <person name="Kiontke K."/>
            <person name="Gunsalus K."/>
            <person name="Fitch D.H."/>
            <person name="Piano F."/>
        </authorList>
    </citation>
    <scope>NUCLEOTIDE SEQUENCE [LARGE SCALE GENOMIC DNA]</scope>
    <source>
        <strain evidence="2">PF1309</strain>
    </source>
</reference>